<organism evidence="2 3">
    <name type="scientific">Marinicella sediminis</name>
    <dbReference type="NCBI Taxonomy" id="1792834"/>
    <lineage>
        <taxon>Bacteria</taxon>
        <taxon>Pseudomonadati</taxon>
        <taxon>Pseudomonadota</taxon>
        <taxon>Gammaproteobacteria</taxon>
        <taxon>Lysobacterales</taxon>
        <taxon>Marinicellaceae</taxon>
        <taxon>Marinicella</taxon>
    </lineage>
</organism>
<keyword evidence="1" id="KW-0732">Signal</keyword>
<feature type="signal peptide" evidence="1">
    <location>
        <begin position="1"/>
        <end position="19"/>
    </location>
</feature>
<protein>
    <submittedName>
        <fullName evidence="2">Uncharacterized protein</fullName>
    </submittedName>
</protein>
<keyword evidence="3" id="KW-1185">Reference proteome</keyword>
<reference evidence="3" key="1">
    <citation type="journal article" date="2019" name="Int. J. Syst. Evol. Microbiol.">
        <title>The Global Catalogue of Microorganisms (GCM) 10K type strain sequencing project: providing services to taxonomists for standard genome sequencing and annotation.</title>
        <authorList>
            <consortium name="The Broad Institute Genomics Platform"/>
            <consortium name="The Broad Institute Genome Sequencing Center for Infectious Disease"/>
            <person name="Wu L."/>
            <person name="Ma J."/>
        </authorList>
    </citation>
    <scope>NUCLEOTIDE SEQUENCE [LARGE SCALE GENOMIC DNA]</scope>
    <source>
        <strain evidence="3">KCTC 42953</strain>
    </source>
</reference>
<evidence type="ECO:0000313" key="2">
    <source>
        <dbReference type="EMBL" id="MFC3194620.1"/>
    </source>
</evidence>
<proteinExistence type="predicted"/>
<sequence>MKALLKLTSMLLTSQLVNAEPFGNLHQLAGHCWQADFPDGKKTDTHCFSLQYGGAFIVDNHVVCGPGATPYHGSTWYARDAETGGISYHYYNSLGMVSSGSVAFAGAHLLFPDETYQQNGQAVVYKTSWTLGEQHYTSVMTQQDDSHEGGWKPVWEMTFKQTDLADQQLVLRNSHHQLACAQP</sequence>
<dbReference type="RefSeq" id="WP_157892717.1">
    <property type="nucleotide sequence ID" value="NZ_JBHRTS010000005.1"/>
</dbReference>
<feature type="chain" id="PRO_5046988402" evidence="1">
    <location>
        <begin position="20"/>
        <end position="183"/>
    </location>
</feature>
<dbReference type="Proteomes" id="UP001595533">
    <property type="component" value="Unassembled WGS sequence"/>
</dbReference>
<evidence type="ECO:0000256" key="1">
    <source>
        <dbReference type="SAM" id="SignalP"/>
    </source>
</evidence>
<name>A0ABV7JCN7_9GAMM</name>
<comment type="caution">
    <text evidence="2">The sequence shown here is derived from an EMBL/GenBank/DDBJ whole genome shotgun (WGS) entry which is preliminary data.</text>
</comment>
<evidence type="ECO:0000313" key="3">
    <source>
        <dbReference type="Proteomes" id="UP001595533"/>
    </source>
</evidence>
<accession>A0ABV7JCN7</accession>
<dbReference type="EMBL" id="JBHRTS010000005">
    <property type="protein sequence ID" value="MFC3194620.1"/>
    <property type="molecule type" value="Genomic_DNA"/>
</dbReference>
<gene>
    <name evidence="2" type="ORF">ACFODZ_10265</name>
</gene>